<name>A0ABS4JTS3_9FIRM</name>
<dbReference type="Gene3D" id="3.10.129.10">
    <property type="entry name" value="Hotdog Thioesterase"/>
    <property type="match status" value="1"/>
</dbReference>
<dbReference type="Proteomes" id="UP001519289">
    <property type="component" value="Unassembled WGS sequence"/>
</dbReference>
<dbReference type="SUPFAM" id="SSF54637">
    <property type="entry name" value="Thioesterase/thiol ester dehydrase-isomerase"/>
    <property type="match status" value="1"/>
</dbReference>
<organism evidence="3 4">
    <name type="scientific">Symbiobacterium terraclitae</name>
    <dbReference type="NCBI Taxonomy" id="557451"/>
    <lineage>
        <taxon>Bacteria</taxon>
        <taxon>Bacillati</taxon>
        <taxon>Bacillota</taxon>
        <taxon>Clostridia</taxon>
        <taxon>Eubacteriales</taxon>
        <taxon>Symbiobacteriaceae</taxon>
        <taxon>Symbiobacterium</taxon>
    </lineage>
</organism>
<dbReference type="PANTHER" id="PTHR30272">
    <property type="entry name" value="3-HYDROXYACYL-[ACYL-CARRIER-PROTEIN] DEHYDRATASE"/>
    <property type="match status" value="1"/>
</dbReference>
<dbReference type="EC" id="4.2.1.59" evidence="3"/>
<dbReference type="GO" id="GO:0019171">
    <property type="term" value="F:(3R)-hydroxyacyl-[acyl-carrier-protein] dehydratase activity"/>
    <property type="evidence" value="ECO:0007669"/>
    <property type="project" value="UniProtKB-EC"/>
</dbReference>
<dbReference type="InterPro" id="IPR013114">
    <property type="entry name" value="FabA_FabZ"/>
</dbReference>
<evidence type="ECO:0000256" key="1">
    <source>
        <dbReference type="ARBA" id="ARBA00009174"/>
    </source>
</evidence>
<evidence type="ECO:0000313" key="3">
    <source>
        <dbReference type="EMBL" id="MBP2018923.1"/>
    </source>
</evidence>
<comment type="similarity">
    <text evidence="1">Belongs to the thioester dehydratase family. FabZ subfamily.</text>
</comment>
<evidence type="ECO:0000313" key="4">
    <source>
        <dbReference type="Proteomes" id="UP001519289"/>
    </source>
</evidence>
<gene>
    <name evidence="3" type="ORF">J2Z79_002338</name>
</gene>
<proteinExistence type="inferred from homology"/>
<protein>
    <submittedName>
        <fullName evidence="3">3-hydroxyacyl-[acyl-carrier-protein] dehydratase</fullName>
        <ecNumber evidence="3">4.2.1.59</ecNumber>
    </submittedName>
</protein>
<dbReference type="Pfam" id="PF07977">
    <property type="entry name" value="FabA"/>
    <property type="match status" value="1"/>
</dbReference>
<dbReference type="EMBL" id="JAGGLG010000019">
    <property type="protein sequence ID" value="MBP2018923.1"/>
    <property type="molecule type" value="Genomic_DNA"/>
</dbReference>
<dbReference type="PANTHER" id="PTHR30272:SF1">
    <property type="entry name" value="3-HYDROXYACYL-[ACYL-CARRIER-PROTEIN] DEHYDRATASE"/>
    <property type="match status" value="1"/>
</dbReference>
<reference evidence="3 4" key="1">
    <citation type="submission" date="2021-03" db="EMBL/GenBank/DDBJ databases">
        <title>Genomic Encyclopedia of Type Strains, Phase IV (KMG-IV): sequencing the most valuable type-strain genomes for metagenomic binning, comparative biology and taxonomic classification.</title>
        <authorList>
            <person name="Goeker M."/>
        </authorList>
    </citation>
    <scope>NUCLEOTIDE SEQUENCE [LARGE SCALE GENOMIC DNA]</scope>
    <source>
        <strain evidence="3 4">DSM 27138</strain>
    </source>
</reference>
<keyword evidence="2 3" id="KW-0456">Lyase</keyword>
<evidence type="ECO:0000256" key="2">
    <source>
        <dbReference type="ARBA" id="ARBA00023239"/>
    </source>
</evidence>
<comment type="caution">
    <text evidence="3">The sequence shown here is derived from an EMBL/GenBank/DDBJ whole genome shotgun (WGS) entry which is preliminary data.</text>
</comment>
<dbReference type="NCBIfam" id="NF000582">
    <property type="entry name" value="PRK00006.1"/>
    <property type="match status" value="1"/>
</dbReference>
<sequence>MDIQWIMRSLRQRYPFLMVDRVLEHEPDRRIKGIKLVTINEPYFAGHFPDEPVMPGVMIVEAMTQTAGLIYSDAESGYLVALNNVKFTRFVTPGDVLVIEAEALERVGPFAKARVRATVDGQEVSRAEISYKFMSRGRE</sequence>
<accession>A0ABS4JTS3</accession>
<dbReference type="InterPro" id="IPR029069">
    <property type="entry name" value="HotDog_dom_sf"/>
</dbReference>
<keyword evidence="4" id="KW-1185">Reference proteome</keyword>
<dbReference type="CDD" id="cd01288">
    <property type="entry name" value="FabZ"/>
    <property type="match status" value="1"/>
</dbReference>